<evidence type="ECO:0000313" key="1">
    <source>
        <dbReference type="EMBL" id="KAG8480078.1"/>
    </source>
</evidence>
<proteinExistence type="predicted"/>
<protein>
    <submittedName>
        <fullName evidence="1">Uncharacterized protein</fullName>
    </submittedName>
</protein>
<reference evidence="1 2" key="1">
    <citation type="journal article" date="2021" name="bioRxiv">
        <title>The Gossypium anomalum genome as a resource for cotton improvement and evolutionary analysis of hybrid incompatibility.</title>
        <authorList>
            <person name="Grover C.E."/>
            <person name="Yuan D."/>
            <person name="Arick M.A."/>
            <person name="Miller E.R."/>
            <person name="Hu G."/>
            <person name="Peterson D.G."/>
            <person name="Wendel J.F."/>
            <person name="Udall J.A."/>
        </authorList>
    </citation>
    <scope>NUCLEOTIDE SEQUENCE [LARGE SCALE GENOMIC DNA]</scope>
    <source>
        <strain evidence="1">JFW-Udall</strain>
        <tissue evidence="1">Leaf</tissue>
    </source>
</reference>
<gene>
    <name evidence="1" type="ORF">CXB51_025136</name>
</gene>
<dbReference type="EMBL" id="JAHUZN010000010">
    <property type="protein sequence ID" value="KAG8480078.1"/>
    <property type="molecule type" value="Genomic_DNA"/>
</dbReference>
<name>A0A8J5Y2B6_9ROSI</name>
<dbReference type="OrthoDB" id="10318970at2759"/>
<organism evidence="1 2">
    <name type="scientific">Gossypium anomalum</name>
    <dbReference type="NCBI Taxonomy" id="47600"/>
    <lineage>
        <taxon>Eukaryota</taxon>
        <taxon>Viridiplantae</taxon>
        <taxon>Streptophyta</taxon>
        <taxon>Embryophyta</taxon>
        <taxon>Tracheophyta</taxon>
        <taxon>Spermatophyta</taxon>
        <taxon>Magnoliopsida</taxon>
        <taxon>eudicotyledons</taxon>
        <taxon>Gunneridae</taxon>
        <taxon>Pentapetalae</taxon>
        <taxon>rosids</taxon>
        <taxon>malvids</taxon>
        <taxon>Malvales</taxon>
        <taxon>Malvaceae</taxon>
        <taxon>Malvoideae</taxon>
        <taxon>Gossypium</taxon>
    </lineage>
</organism>
<comment type="caution">
    <text evidence="1">The sequence shown here is derived from an EMBL/GenBank/DDBJ whole genome shotgun (WGS) entry which is preliminary data.</text>
</comment>
<dbReference type="Proteomes" id="UP000701853">
    <property type="component" value="Chromosome 10"/>
</dbReference>
<evidence type="ECO:0000313" key="2">
    <source>
        <dbReference type="Proteomes" id="UP000701853"/>
    </source>
</evidence>
<accession>A0A8J5Y2B6</accession>
<sequence>MAKHITNDMATLGTFQIWAKLQPCTHYFSSSNPLPYLIPNHRCRLKLRSSFSFSNPTCHELVAFDILVAQSSVAGQITRFKHRLTWGLGSLFGDLNGRKVPTNKENHIPENQGDLTAGGRDLAKEEFENGLYFQGFLAVSG</sequence>
<keyword evidence="2" id="KW-1185">Reference proteome</keyword>
<dbReference type="AlphaFoldDB" id="A0A8J5Y2B6"/>